<feature type="signal peptide" evidence="12">
    <location>
        <begin position="1"/>
        <end position="26"/>
    </location>
</feature>
<evidence type="ECO:0000313" key="16">
    <source>
        <dbReference type="Proteomes" id="UP000031843"/>
    </source>
</evidence>
<feature type="chain" id="PRO_5002173663" evidence="12">
    <location>
        <begin position="27"/>
        <end position="728"/>
    </location>
</feature>
<gene>
    <name evidence="15" type="ORF">RR42_s0492</name>
</gene>
<evidence type="ECO:0000256" key="9">
    <source>
        <dbReference type="ARBA" id="ARBA00023237"/>
    </source>
</evidence>
<keyword evidence="7 10" id="KW-0472">Membrane</keyword>
<dbReference type="InterPro" id="IPR000531">
    <property type="entry name" value="Beta-barrel_TonB"/>
</dbReference>
<proteinExistence type="inferred from homology"/>
<evidence type="ECO:0000256" key="12">
    <source>
        <dbReference type="SAM" id="SignalP"/>
    </source>
</evidence>
<keyword evidence="6 11" id="KW-0798">TonB box</keyword>
<dbReference type="AlphaFoldDB" id="A0A0C4YHG8"/>
<organism evidence="15 16">
    <name type="scientific">Cupriavidus basilensis</name>
    <dbReference type="NCBI Taxonomy" id="68895"/>
    <lineage>
        <taxon>Bacteria</taxon>
        <taxon>Pseudomonadati</taxon>
        <taxon>Pseudomonadota</taxon>
        <taxon>Betaproteobacteria</taxon>
        <taxon>Burkholderiales</taxon>
        <taxon>Burkholderiaceae</taxon>
        <taxon>Cupriavidus</taxon>
    </lineage>
</organism>
<comment type="subcellular location">
    <subcellularLocation>
        <location evidence="1 10">Cell outer membrane</location>
        <topology evidence="1 10">Multi-pass membrane protein</topology>
    </subcellularLocation>
</comment>
<dbReference type="GO" id="GO:0009279">
    <property type="term" value="C:cell outer membrane"/>
    <property type="evidence" value="ECO:0007669"/>
    <property type="project" value="UniProtKB-SubCell"/>
</dbReference>
<accession>A0A0C4YHG8</accession>
<keyword evidence="16" id="KW-1185">Reference proteome</keyword>
<dbReference type="PROSITE" id="PS52016">
    <property type="entry name" value="TONB_DEPENDENT_REC_3"/>
    <property type="match status" value="1"/>
</dbReference>
<keyword evidence="4 10" id="KW-1134">Transmembrane beta strand</keyword>
<dbReference type="GO" id="GO:0038023">
    <property type="term" value="F:signaling receptor activity"/>
    <property type="evidence" value="ECO:0007669"/>
    <property type="project" value="InterPro"/>
</dbReference>
<dbReference type="InterPro" id="IPR039426">
    <property type="entry name" value="TonB-dep_rcpt-like"/>
</dbReference>
<dbReference type="GO" id="GO:0015891">
    <property type="term" value="P:siderophore transport"/>
    <property type="evidence" value="ECO:0007669"/>
    <property type="project" value="InterPro"/>
</dbReference>
<evidence type="ECO:0000313" key="15">
    <source>
        <dbReference type="EMBL" id="AJG22085.1"/>
    </source>
</evidence>
<keyword evidence="9 10" id="KW-0998">Cell outer membrane</keyword>
<keyword evidence="12" id="KW-0732">Signal</keyword>
<dbReference type="Pfam" id="PF00593">
    <property type="entry name" value="TonB_dep_Rec_b-barrel"/>
    <property type="match status" value="1"/>
</dbReference>
<evidence type="ECO:0000256" key="4">
    <source>
        <dbReference type="ARBA" id="ARBA00022452"/>
    </source>
</evidence>
<dbReference type="KEGG" id="cbw:RR42_s0492"/>
<dbReference type="CDD" id="cd01347">
    <property type="entry name" value="ligand_gated_channel"/>
    <property type="match status" value="1"/>
</dbReference>
<dbReference type="InterPro" id="IPR010105">
    <property type="entry name" value="TonB_sidphr_rcpt"/>
</dbReference>
<dbReference type="PANTHER" id="PTHR32552">
    <property type="entry name" value="FERRICHROME IRON RECEPTOR-RELATED"/>
    <property type="match status" value="1"/>
</dbReference>
<evidence type="ECO:0000256" key="7">
    <source>
        <dbReference type="ARBA" id="ARBA00023136"/>
    </source>
</evidence>
<dbReference type="Gene3D" id="2.170.130.10">
    <property type="entry name" value="TonB-dependent receptor, plug domain"/>
    <property type="match status" value="1"/>
</dbReference>
<evidence type="ECO:0000256" key="10">
    <source>
        <dbReference type="PROSITE-ProRule" id="PRU01360"/>
    </source>
</evidence>
<evidence type="ECO:0000256" key="3">
    <source>
        <dbReference type="ARBA" id="ARBA00022448"/>
    </source>
</evidence>
<keyword evidence="5 10" id="KW-0812">Transmembrane</keyword>
<name>A0A0C4YHG8_9BURK</name>
<evidence type="ECO:0000256" key="11">
    <source>
        <dbReference type="RuleBase" id="RU003357"/>
    </source>
</evidence>
<dbReference type="EMBL" id="CP010537">
    <property type="protein sequence ID" value="AJG22085.1"/>
    <property type="molecule type" value="Genomic_DNA"/>
</dbReference>
<dbReference type="SUPFAM" id="SSF56935">
    <property type="entry name" value="Porins"/>
    <property type="match status" value="1"/>
</dbReference>
<feature type="domain" description="TonB-dependent receptor-like beta-barrel" evidence="13">
    <location>
        <begin position="275"/>
        <end position="698"/>
    </location>
</feature>
<feature type="domain" description="TonB-dependent receptor plug" evidence="14">
    <location>
        <begin position="87"/>
        <end position="187"/>
    </location>
</feature>
<dbReference type="RefSeq" id="WP_043353369.1">
    <property type="nucleotide sequence ID" value="NZ_CP010537.1"/>
</dbReference>
<dbReference type="NCBIfam" id="TIGR01783">
    <property type="entry name" value="TonB-siderophor"/>
    <property type="match status" value="1"/>
</dbReference>
<sequence length="728" mass="79982">MFNHRRLPLRAAACQAMPRLSPIASAVFGLTVAFATLPAASLAQTATPAATQADATLPVATVKAERLTEPAKVERIGGGALGERKPVDTPFSVVAASSEEIQDRMAQTASDVFKYDPAVSILGENGRTENAYFAVRGMAIDLLNGTKVDGQNFVSWNTDLPLEPFEQVELLKGLSGFMYGFGSPGGIINYVAKRPTDEPLRQFTVGYQANNVWSEKIDLGGRFGPDQRFGYRLNAAHEEGRTADPGVQLRRDVLSLAADLRMTPDLKWSADVMYWKRKTNGTLFGLGFDASLPVADASKVSRRFVQPYSFHETETTTVGTGVDYRINDKWKTSFKYRFARESRFSGDSYIFVNDAAGNFSDTQYNWKSAFYYQAYDGMVQGRFSTGGIQHDVVLGAGYQSQVRVNDAGVGATDGIFLGENNLYNPTLLTNQASGLVYQPYRDYKITQKSVYASDTIQFTQRVSVLAGLRYTDFSQDNFDSSANVTASYSARPVSPTVALMVKTDNDSTAYVSYVESLEQGGSASNSNANFPQTYGPLKSKQYEVGYKTERRGWGANVALFRIDRGYEYTNTANVFVQDGTQRYTGLDTSGWVRVARDWRVMGGVLWLDTKATGIDDPAVNGKRIFATPSYIVSGRVEYDAPFLRGLTLAAGAKVTGAMWVNAANTQYVPSYTTADLSARYTTRYAGKTVTLRAALNNVFDRRYWTTTYGGFVLPSAARTFLANATVQF</sequence>
<evidence type="ECO:0000256" key="1">
    <source>
        <dbReference type="ARBA" id="ARBA00004571"/>
    </source>
</evidence>
<dbReference type="OrthoDB" id="8732650at2"/>
<protein>
    <submittedName>
        <fullName evidence="15">Ferrichrome-iron receptor</fullName>
    </submittedName>
</protein>
<keyword evidence="8 15" id="KW-0675">Receptor</keyword>
<keyword evidence="3 10" id="KW-0813">Transport</keyword>
<evidence type="ECO:0000259" key="13">
    <source>
        <dbReference type="Pfam" id="PF00593"/>
    </source>
</evidence>
<evidence type="ECO:0000256" key="8">
    <source>
        <dbReference type="ARBA" id="ARBA00023170"/>
    </source>
</evidence>
<dbReference type="GO" id="GO:0015344">
    <property type="term" value="F:siderophore uptake transmembrane transporter activity"/>
    <property type="evidence" value="ECO:0007669"/>
    <property type="project" value="TreeGrafter"/>
</dbReference>
<reference evidence="15 16" key="1">
    <citation type="journal article" date="2015" name="Genome Announc.">
        <title>Complete Genome Sequence of Cupriavidus basilensis 4G11, Isolated from the Oak Ridge Field Research Center Site.</title>
        <authorList>
            <person name="Ray J."/>
            <person name="Waters R.J."/>
            <person name="Skerker J.M."/>
            <person name="Kuehl J.V."/>
            <person name="Price M.N."/>
            <person name="Huang J."/>
            <person name="Chakraborty R."/>
            <person name="Arkin A.P."/>
            <person name="Deutschbauer A."/>
        </authorList>
    </citation>
    <scope>NUCLEOTIDE SEQUENCE [LARGE SCALE GENOMIC DNA]</scope>
    <source>
        <strain evidence="15">4G11</strain>
    </source>
</reference>
<evidence type="ECO:0000259" key="14">
    <source>
        <dbReference type="Pfam" id="PF07715"/>
    </source>
</evidence>
<dbReference type="InterPro" id="IPR037066">
    <property type="entry name" value="Plug_dom_sf"/>
</dbReference>
<dbReference type="Proteomes" id="UP000031843">
    <property type="component" value="Chromosome secondary"/>
</dbReference>
<comment type="similarity">
    <text evidence="2 10 11">Belongs to the TonB-dependent receptor family.</text>
</comment>
<dbReference type="InterPro" id="IPR012910">
    <property type="entry name" value="Plug_dom"/>
</dbReference>
<dbReference type="Gene3D" id="2.40.170.20">
    <property type="entry name" value="TonB-dependent receptor, beta-barrel domain"/>
    <property type="match status" value="1"/>
</dbReference>
<dbReference type="STRING" id="68895.RR42_s0492"/>
<evidence type="ECO:0000256" key="2">
    <source>
        <dbReference type="ARBA" id="ARBA00009810"/>
    </source>
</evidence>
<evidence type="ECO:0000256" key="5">
    <source>
        <dbReference type="ARBA" id="ARBA00022692"/>
    </source>
</evidence>
<dbReference type="PANTHER" id="PTHR32552:SF82">
    <property type="entry name" value="FCUA PROTEIN"/>
    <property type="match status" value="1"/>
</dbReference>
<evidence type="ECO:0000256" key="6">
    <source>
        <dbReference type="ARBA" id="ARBA00023077"/>
    </source>
</evidence>
<dbReference type="Pfam" id="PF07715">
    <property type="entry name" value="Plug"/>
    <property type="match status" value="1"/>
</dbReference>
<dbReference type="InterPro" id="IPR036942">
    <property type="entry name" value="Beta-barrel_TonB_sf"/>
</dbReference>